<dbReference type="SUPFAM" id="SSF50249">
    <property type="entry name" value="Nucleic acid-binding proteins"/>
    <property type="match status" value="1"/>
</dbReference>
<dbReference type="SUPFAM" id="SSF57863">
    <property type="entry name" value="ArfGap/RecO-like zinc finger"/>
    <property type="match status" value="1"/>
</dbReference>
<dbReference type="Pfam" id="PF02565">
    <property type="entry name" value="RecO_C"/>
    <property type="match status" value="1"/>
</dbReference>
<accession>A0A9D9NIY1</accession>
<evidence type="ECO:0000256" key="4">
    <source>
        <dbReference type="HAMAP-Rule" id="MF_00201"/>
    </source>
</evidence>
<dbReference type="InterPro" id="IPR012340">
    <property type="entry name" value="NA-bd_OB-fold"/>
</dbReference>
<reference evidence="6" key="1">
    <citation type="submission" date="2020-10" db="EMBL/GenBank/DDBJ databases">
        <authorList>
            <person name="Gilroy R."/>
        </authorList>
    </citation>
    <scope>NUCLEOTIDE SEQUENCE</scope>
    <source>
        <strain evidence="6">6919</strain>
    </source>
</reference>
<dbReference type="EMBL" id="JADIMC010000010">
    <property type="protein sequence ID" value="MBO8475489.1"/>
    <property type="molecule type" value="Genomic_DNA"/>
</dbReference>
<feature type="domain" description="DNA replication/recombination mediator RecO N-terminal" evidence="5">
    <location>
        <begin position="3"/>
        <end position="77"/>
    </location>
</feature>
<evidence type="ECO:0000313" key="7">
    <source>
        <dbReference type="Proteomes" id="UP000823598"/>
    </source>
</evidence>
<reference evidence="6" key="2">
    <citation type="journal article" date="2021" name="PeerJ">
        <title>Extensive microbial diversity within the chicken gut microbiome revealed by metagenomics and culture.</title>
        <authorList>
            <person name="Gilroy R."/>
            <person name="Ravi A."/>
            <person name="Getino M."/>
            <person name="Pursley I."/>
            <person name="Horton D.L."/>
            <person name="Alikhan N.F."/>
            <person name="Baker D."/>
            <person name="Gharbi K."/>
            <person name="Hall N."/>
            <person name="Watson M."/>
            <person name="Adriaenssens E.M."/>
            <person name="Foster-Nyarko E."/>
            <person name="Jarju S."/>
            <person name="Secka A."/>
            <person name="Antonio M."/>
            <person name="Oren A."/>
            <person name="Chaudhuri R.R."/>
            <person name="La Ragione R."/>
            <person name="Hildebrand F."/>
            <person name="Pallen M.J."/>
        </authorList>
    </citation>
    <scope>NUCLEOTIDE SEQUENCE</scope>
    <source>
        <strain evidence="6">6919</strain>
    </source>
</reference>
<evidence type="ECO:0000256" key="3">
    <source>
        <dbReference type="ARBA" id="ARBA00023204"/>
    </source>
</evidence>
<name>A0A9D9NIY1_9BACT</name>
<dbReference type="GO" id="GO:0006310">
    <property type="term" value="P:DNA recombination"/>
    <property type="evidence" value="ECO:0007669"/>
    <property type="project" value="UniProtKB-UniRule"/>
</dbReference>
<evidence type="ECO:0000256" key="1">
    <source>
        <dbReference type="ARBA" id="ARBA00022763"/>
    </source>
</evidence>
<dbReference type="PANTHER" id="PTHR33991">
    <property type="entry name" value="DNA REPAIR PROTEIN RECO"/>
    <property type="match status" value="1"/>
</dbReference>
<dbReference type="PANTHER" id="PTHR33991:SF1">
    <property type="entry name" value="DNA REPAIR PROTEIN RECO"/>
    <property type="match status" value="1"/>
</dbReference>
<dbReference type="InterPro" id="IPR037278">
    <property type="entry name" value="ARFGAP/RecO"/>
</dbReference>
<dbReference type="GO" id="GO:0006302">
    <property type="term" value="P:double-strand break repair"/>
    <property type="evidence" value="ECO:0007669"/>
    <property type="project" value="TreeGrafter"/>
</dbReference>
<organism evidence="6 7">
    <name type="scientific">Candidatus Limisoma faecipullorum</name>
    <dbReference type="NCBI Taxonomy" id="2840854"/>
    <lineage>
        <taxon>Bacteria</taxon>
        <taxon>Pseudomonadati</taxon>
        <taxon>Bacteroidota</taxon>
        <taxon>Bacteroidia</taxon>
        <taxon>Bacteroidales</taxon>
        <taxon>Candidatus Limisoma</taxon>
    </lineage>
</organism>
<sequence length="241" mass="27599">MYERLNGVVLRTISYNDKNSIVRVYTDSHGLLSFLLPQSNGKTARMRRALFQPLSLVEIESDITANREIYRIREARCLVPLPSLHSHPVKNAVSLFITELLSHVIVEEEPNAPLFAYISSSVQLLDRLEKGIANFHICFLYNLGIFLGIEPDTSTYTRGSRFDMLNGVFTTSIPAHSHFLHPEESEALMTLSRMSFANMHLFRFNRDQRRRLLDLIIGYYRLHNSAVGEIRSLDILTALFA</sequence>
<evidence type="ECO:0000313" key="6">
    <source>
        <dbReference type="EMBL" id="MBO8475489.1"/>
    </source>
</evidence>
<keyword evidence="3 4" id="KW-0234">DNA repair</keyword>
<keyword evidence="2 4" id="KW-0233">DNA recombination</keyword>
<dbReference type="Pfam" id="PF11967">
    <property type="entry name" value="RecO_N"/>
    <property type="match status" value="1"/>
</dbReference>
<protein>
    <recommendedName>
        <fullName evidence="4">DNA repair protein RecO</fullName>
    </recommendedName>
    <alternativeName>
        <fullName evidence="4">Recombination protein O</fullName>
    </alternativeName>
</protein>
<dbReference type="GO" id="GO:0043590">
    <property type="term" value="C:bacterial nucleoid"/>
    <property type="evidence" value="ECO:0007669"/>
    <property type="project" value="TreeGrafter"/>
</dbReference>
<dbReference type="InterPro" id="IPR022572">
    <property type="entry name" value="DNA_rep/recomb_RecO_N"/>
</dbReference>
<dbReference type="HAMAP" id="MF_00201">
    <property type="entry name" value="RecO"/>
    <property type="match status" value="1"/>
</dbReference>
<keyword evidence="1 4" id="KW-0227">DNA damage</keyword>
<gene>
    <name evidence="4 6" type="primary">recO</name>
    <name evidence="6" type="ORF">IAB88_00670</name>
</gene>
<proteinExistence type="inferred from homology"/>
<evidence type="ECO:0000259" key="5">
    <source>
        <dbReference type="Pfam" id="PF11967"/>
    </source>
</evidence>
<comment type="caution">
    <text evidence="6">The sequence shown here is derived from an EMBL/GenBank/DDBJ whole genome shotgun (WGS) entry which is preliminary data.</text>
</comment>
<evidence type="ECO:0000256" key="2">
    <source>
        <dbReference type="ARBA" id="ARBA00023172"/>
    </source>
</evidence>
<dbReference type="NCBIfam" id="TIGR00613">
    <property type="entry name" value="reco"/>
    <property type="match status" value="1"/>
</dbReference>
<dbReference type="AlphaFoldDB" id="A0A9D9NIY1"/>
<dbReference type="Proteomes" id="UP000823598">
    <property type="component" value="Unassembled WGS sequence"/>
</dbReference>
<dbReference type="InterPro" id="IPR003717">
    <property type="entry name" value="RecO"/>
</dbReference>
<comment type="function">
    <text evidence="4">Involved in DNA repair and RecF pathway recombination.</text>
</comment>
<comment type="similarity">
    <text evidence="4">Belongs to the RecO family.</text>
</comment>
<dbReference type="Gene3D" id="2.40.50.140">
    <property type="entry name" value="Nucleic acid-binding proteins"/>
    <property type="match status" value="1"/>
</dbReference>